<gene>
    <name evidence="2" type="ORF">HZU40_02935</name>
</gene>
<dbReference type="Gene3D" id="3.40.710.10">
    <property type="entry name" value="DD-peptidase/beta-lactamase superfamily"/>
    <property type="match status" value="1"/>
</dbReference>
<dbReference type="PANTHER" id="PTHR43283:SF3">
    <property type="entry name" value="BETA-LACTAMASE FAMILY PROTEIN (AFU_ORTHOLOGUE AFUA_5G07500)"/>
    <property type="match status" value="1"/>
</dbReference>
<accession>A0A7G8PND2</accession>
<name>A0A7G8PND2_9MYCO</name>
<protein>
    <submittedName>
        <fullName evidence="2">Beta-lactamase family protein</fullName>
    </submittedName>
</protein>
<evidence type="ECO:0000313" key="3">
    <source>
        <dbReference type="Proteomes" id="UP000515498"/>
    </source>
</evidence>
<dbReference type="InterPro" id="IPR012338">
    <property type="entry name" value="Beta-lactam/transpept-like"/>
</dbReference>
<dbReference type="PANTHER" id="PTHR43283">
    <property type="entry name" value="BETA-LACTAMASE-RELATED"/>
    <property type="match status" value="1"/>
</dbReference>
<sequence>MGERVPAEVLDPRRVELLLERCRLEVADGTLPSAQVAVHHRGREYAYETFGDATPATRYVLQSAGRPIVAGVVWKLISDGILDITRTVGSYIPEFASNGKHMVTVEQVLTHVAGFPLAPLAYPQMLDREKRLEAFAKWRLVYPPGTELQYHLTSAAWVIGELCERLTGAPIADYLREVLTGPLGLDSIEIGPPVERQGDVAPFLRIDAGTDAEPNPWGPWYLSRPEILAAGEPSHSLVSTARDLAGWYQALMSSSLWRREVVADATRIRVRLPITGERGGTASVPANQALFVSVAGDDGLSRAFLPTTGSPATFGHGGAPCQIGFADPVTGLSVAFLTNGYPTTGYEQGRVGRNRITNIANLAADLFSASRKPGEGYR</sequence>
<dbReference type="InterPro" id="IPR050789">
    <property type="entry name" value="Diverse_Enzym_Activities"/>
</dbReference>
<dbReference type="KEGG" id="mflu:HZU40_02935"/>
<organism evidence="2 3">
    <name type="scientific">Mycolicibacterium fluoranthenivorans</name>
    <dbReference type="NCBI Taxonomy" id="258505"/>
    <lineage>
        <taxon>Bacteria</taxon>
        <taxon>Bacillati</taxon>
        <taxon>Actinomycetota</taxon>
        <taxon>Actinomycetes</taxon>
        <taxon>Mycobacteriales</taxon>
        <taxon>Mycobacteriaceae</taxon>
        <taxon>Mycolicibacterium</taxon>
    </lineage>
</organism>
<proteinExistence type="predicted"/>
<dbReference type="SUPFAM" id="SSF56601">
    <property type="entry name" value="beta-lactamase/transpeptidase-like"/>
    <property type="match status" value="1"/>
</dbReference>
<dbReference type="Proteomes" id="UP000515498">
    <property type="component" value="Chromosome"/>
</dbReference>
<evidence type="ECO:0000313" key="2">
    <source>
        <dbReference type="EMBL" id="QNJ95848.1"/>
    </source>
</evidence>
<evidence type="ECO:0000259" key="1">
    <source>
        <dbReference type="Pfam" id="PF00144"/>
    </source>
</evidence>
<feature type="domain" description="Beta-lactamase-related" evidence="1">
    <location>
        <begin position="27"/>
        <end position="348"/>
    </location>
</feature>
<dbReference type="AlphaFoldDB" id="A0A7G8PND2"/>
<dbReference type="EMBL" id="CP059894">
    <property type="protein sequence ID" value="QNJ95848.1"/>
    <property type="molecule type" value="Genomic_DNA"/>
</dbReference>
<reference evidence="2 3" key="1">
    <citation type="submission" date="2020-07" db="EMBL/GenBank/DDBJ databases">
        <title>Draft genome sequence of four isobutane-metabolizing strains capable of cometabolically degrading diverse ether contaminants.</title>
        <authorList>
            <person name="Chen W."/>
            <person name="Faulkner N."/>
            <person name="Smith C."/>
            <person name="Hyman M."/>
        </authorList>
    </citation>
    <scope>NUCLEOTIDE SEQUENCE [LARGE SCALE GENOMIC DNA]</scope>
    <source>
        <strain evidence="2 3">2A</strain>
    </source>
</reference>
<dbReference type="Pfam" id="PF00144">
    <property type="entry name" value="Beta-lactamase"/>
    <property type="match status" value="1"/>
</dbReference>
<dbReference type="InterPro" id="IPR001466">
    <property type="entry name" value="Beta-lactam-related"/>
</dbReference>